<dbReference type="RefSeq" id="WP_135484403.1">
    <property type="nucleotide sequence ID" value="NZ_SRMF01000009.1"/>
</dbReference>
<dbReference type="Gene3D" id="3.40.190.10">
    <property type="entry name" value="Periplasmic binding protein-like II"/>
    <property type="match status" value="2"/>
</dbReference>
<organism evidence="2 3">
    <name type="scientific">Natronospirillum operosum</name>
    <dbReference type="NCBI Taxonomy" id="2759953"/>
    <lineage>
        <taxon>Bacteria</taxon>
        <taxon>Pseudomonadati</taxon>
        <taxon>Pseudomonadota</taxon>
        <taxon>Gammaproteobacteria</taxon>
        <taxon>Oceanospirillales</taxon>
        <taxon>Natronospirillaceae</taxon>
        <taxon>Natronospirillum</taxon>
    </lineage>
</organism>
<dbReference type="OrthoDB" id="547680at2"/>
<dbReference type="SUPFAM" id="SSF53850">
    <property type="entry name" value="Periplasmic binding protein-like II"/>
    <property type="match status" value="1"/>
</dbReference>
<dbReference type="Proteomes" id="UP000297475">
    <property type="component" value="Unassembled WGS sequence"/>
</dbReference>
<feature type="signal peptide" evidence="1">
    <location>
        <begin position="1"/>
        <end position="21"/>
    </location>
</feature>
<evidence type="ECO:0000313" key="2">
    <source>
        <dbReference type="EMBL" id="TGG91310.1"/>
    </source>
</evidence>
<keyword evidence="3" id="KW-1185">Reference proteome</keyword>
<sequence length="285" mass="31929">MHLRLLILLTLLLTWVPPALSTESDPPTVRFLAQDSDDQRFDYPGALLQLALQKSGTEFDLVPNTSRIQQQRAMLEVSRGGQLNVMWTMTSDERENLLRPIRIPIYRGLIGLRIPLVRADNEDLLADITAMDELRALRAGQGHGWPDTTILQANELPVVAGSDYRQLFPMLNAGRFDYFPRSVLEIWAEADTHAADNIIVSPHLALRYPAAVYFFVAPDDDALAEALETGLNRAIADGSFQALFESWYGDAIARADLGNRVILELDNPLLPAATPLDREELWFQP</sequence>
<reference evidence="2 3" key="1">
    <citation type="submission" date="2019-04" db="EMBL/GenBank/DDBJ databases">
        <title>Natronospirillum operosus gen. nov., sp. nov., a haloalkaliphilic satellite isolated from decaying biomass of laboratory culture of cyanobacterium Geitlerinema sp. and proposal of Natronospirillaceae fam. nov. and Saccharospirillaceae fam. nov.</title>
        <authorList>
            <person name="Kevbrin V."/>
            <person name="Boltyanskaya Y."/>
            <person name="Koziaeva V."/>
            <person name="Grouzdev D.S."/>
            <person name="Park M."/>
            <person name="Cho J."/>
        </authorList>
    </citation>
    <scope>NUCLEOTIDE SEQUENCE [LARGE SCALE GENOMIC DNA]</scope>
    <source>
        <strain evidence="2 3">G-116</strain>
    </source>
</reference>
<evidence type="ECO:0000313" key="3">
    <source>
        <dbReference type="Proteomes" id="UP000297475"/>
    </source>
</evidence>
<feature type="chain" id="PRO_5021318146" evidence="1">
    <location>
        <begin position="22"/>
        <end position="285"/>
    </location>
</feature>
<gene>
    <name evidence="2" type="ORF">E4656_16450</name>
</gene>
<accession>A0A4Z0W768</accession>
<evidence type="ECO:0000256" key="1">
    <source>
        <dbReference type="SAM" id="SignalP"/>
    </source>
</evidence>
<name>A0A4Z0W768_9GAMM</name>
<dbReference type="AlphaFoldDB" id="A0A4Z0W768"/>
<proteinExistence type="predicted"/>
<protein>
    <submittedName>
        <fullName evidence="2">Transporter substrate-binding domain-containing protein</fullName>
    </submittedName>
</protein>
<dbReference type="EMBL" id="SRMF01000009">
    <property type="protein sequence ID" value="TGG91310.1"/>
    <property type="molecule type" value="Genomic_DNA"/>
</dbReference>
<keyword evidence="1" id="KW-0732">Signal</keyword>
<comment type="caution">
    <text evidence="2">The sequence shown here is derived from an EMBL/GenBank/DDBJ whole genome shotgun (WGS) entry which is preliminary data.</text>
</comment>